<evidence type="ECO:0000313" key="2">
    <source>
        <dbReference type="EMBL" id="PSR99227.1"/>
    </source>
</evidence>
<feature type="region of interest" description="Disordered" evidence="1">
    <location>
        <begin position="51"/>
        <end position="75"/>
    </location>
</feature>
<gene>
    <name evidence="2" type="ORF">BD289DRAFT_47370</name>
</gene>
<organism evidence="2 3">
    <name type="scientific">Coniella lustricola</name>
    <dbReference type="NCBI Taxonomy" id="2025994"/>
    <lineage>
        <taxon>Eukaryota</taxon>
        <taxon>Fungi</taxon>
        <taxon>Dikarya</taxon>
        <taxon>Ascomycota</taxon>
        <taxon>Pezizomycotina</taxon>
        <taxon>Sordariomycetes</taxon>
        <taxon>Sordariomycetidae</taxon>
        <taxon>Diaporthales</taxon>
        <taxon>Schizoparmaceae</taxon>
        <taxon>Coniella</taxon>
    </lineage>
</organism>
<dbReference type="InParanoid" id="A0A2T3AIE5"/>
<feature type="region of interest" description="Disordered" evidence="1">
    <location>
        <begin position="1"/>
        <end position="28"/>
    </location>
</feature>
<protein>
    <submittedName>
        <fullName evidence="2">Uncharacterized protein</fullName>
    </submittedName>
</protein>
<dbReference type="Proteomes" id="UP000241462">
    <property type="component" value="Unassembled WGS sequence"/>
</dbReference>
<sequence>MSSHPIRTVHNPASQRANERAPPLSPGRAELIDGVESVAIRRYPQPRVLGLIPESRNTRQGKGGRKKRQQAAAHATPSIGIAGNGIFPSVFRITNSQAHRFQSLSCFGSVAYFVSVRVTFSDQLSWSGSTQSFLRQKKAKQSSDHGTTNCQTMR</sequence>
<proteinExistence type="predicted"/>
<evidence type="ECO:0000256" key="1">
    <source>
        <dbReference type="SAM" id="MobiDB-lite"/>
    </source>
</evidence>
<accession>A0A2T3AIE5</accession>
<keyword evidence="3" id="KW-1185">Reference proteome</keyword>
<name>A0A2T3AIE5_9PEZI</name>
<dbReference type="AlphaFoldDB" id="A0A2T3AIE5"/>
<reference evidence="2 3" key="1">
    <citation type="journal article" date="2018" name="Mycol. Prog.">
        <title>Coniella lustricola, a new species from submerged detritus.</title>
        <authorList>
            <person name="Raudabaugh D.B."/>
            <person name="Iturriaga T."/>
            <person name="Carver A."/>
            <person name="Mondo S."/>
            <person name="Pangilinan J."/>
            <person name="Lipzen A."/>
            <person name="He G."/>
            <person name="Amirebrahimi M."/>
            <person name="Grigoriev I.V."/>
            <person name="Miller A.N."/>
        </authorList>
    </citation>
    <scope>NUCLEOTIDE SEQUENCE [LARGE SCALE GENOMIC DNA]</scope>
    <source>
        <strain evidence="2 3">B22-T-1</strain>
    </source>
</reference>
<evidence type="ECO:0000313" key="3">
    <source>
        <dbReference type="Proteomes" id="UP000241462"/>
    </source>
</evidence>
<feature type="compositionally biased region" description="Polar residues" evidence="1">
    <location>
        <begin position="1"/>
        <end position="16"/>
    </location>
</feature>
<dbReference type="EMBL" id="KZ678385">
    <property type="protein sequence ID" value="PSR99227.1"/>
    <property type="molecule type" value="Genomic_DNA"/>
</dbReference>